<feature type="transmembrane region" description="Helical" evidence="1">
    <location>
        <begin position="362"/>
        <end position="385"/>
    </location>
</feature>
<feature type="transmembrane region" description="Helical" evidence="1">
    <location>
        <begin position="196"/>
        <end position="229"/>
    </location>
</feature>
<feature type="transmembrane region" description="Helical" evidence="1">
    <location>
        <begin position="408"/>
        <end position="429"/>
    </location>
</feature>
<dbReference type="RefSeq" id="WP_370892568.1">
    <property type="nucleotide sequence ID" value="NZ_JBGJLR010000011.1"/>
</dbReference>
<feature type="transmembrane region" description="Helical" evidence="1">
    <location>
        <begin position="20"/>
        <end position="36"/>
    </location>
</feature>
<feature type="transmembrane region" description="Helical" evidence="1">
    <location>
        <begin position="281"/>
        <end position="300"/>
    </location>
</feature>
<feature type="transmembrane region" description="Helical" evidence="1">
    <location>
        <begin position="143"/>
        <end position="164"/>
    </location>
</feature>
<accession>A0ABV4IFC5</accession>
<reference evidence="2 3" key="1">
    <citation type="submission" date="2024-08" db="EMBL/GenBank/DDBJ databases">
        <authorList>
            <person name="Feng Z."/>
            <person name="Ronholm J."/>
        </authorList>
    </citation>
    <scope>NUCLEOTIDE SEQUENCE [LARGE SCALE GENOMIC DNA]</scope>
    <source>
        <strain evidence="2 3">4-AB0-8</strain>
    </source>
</reference>
<keyword evidence="1" id="KW-0472">Membrane</keyword>
<evidence type="ECO:0000256" key="1">
    <source>
        <dbReference type="SAM" id="Phobius"/>
    </source>
</evidence>
<organism evidence="2 3">
    <name type="scientific">Comamonas jiangduensis</name>
    <dbReference type="NCBI Taxonomy" id="1194168"/>
    <lineage>
        <taxon>Bacteria</taxon>
        <taxon>Pseudomonadati</taxon>
        <taxon>Pseudomonadota</taxon>
        <taxon>Betaproteobacteria</taxon>
        <taxon>Burkholderiales</taxon>
        <taxon>Comamonadaceae</taxon>
        <taxon>Comamonas</taxon>
    </lineage>
</organism>
<evidence type="ECO:0000313" key="3">
    <source>
        <dbReference type="Proteomes" id="UP001567350"/>
    </source>
</evidence>
<comment type="caution">
    <text evidence="2">The sequence shown here is derived from an EMBL/GenBank/DDBJ whole genome shotgun (WGS) entry which is preliminary data.</text>
</comment>
<feature type="transmembrane region" description="Helical" evidence="1">
    <location>
        <begin position="441"/>
        <end position="461"/>
    </location>
</feature>
<feature type="transmembrane region" description="Helical" evidence="1">
    <location>
        <begin position="241"/>
        <end position="261"/>
    </location>
</feature>
<keyword evidence="3" id="KW-1185">Reference proteome</keyword>
<evidence type="ECO:0008006" key="4">
    <source>
        <dbReference type="Google" id="ProtNLM"/>
    </source>
</evidence>
<protein>
    <recommendedName>
        <fullName evidence="4">4-amino-4-deoxy-L-arabinose transferase-like glycosyltransferase</fullName>
    </recommendedName>
</protein>
<dbReference type="Proteomes" id="UP001567350">
    <property type="component" value="Unassembled WGS sequence"/>
</dbReference>
<feature type="transmembrane region" description="Helical" evidence="1">
    <location>
        <begin position="171"/>
        <end position="190"/>
    </location>
</feature>
<name>A0ABV4IFC5_9BURK</name>
<dbReference type="EMBL" id="JBGJLR010000011">
    <property type="protein sequence ID" value="MEZ2739886.1"/>
    <property type="molecule type" value="Genomic_DNA"/>
</dbReference>
<feature type="transmembrane region" description="Helical" evidence="1">
    <location>
        <begin position="97"/>
        <end position="118"/>
    </location>
</feature>
<gene>
    <name evidence="2" type="ORF">ACBP88_10580</name>
</gene>
<feature type="transmembrane region" description="Helical" evidence="1">
    <location>
        <begin position="312"/>
        <end position="330"/>
    </location>
</feature>
<feature type="transmembrane region" description="Helical" evidence="1">
    <location>
        <begin position="336"/>
        <end position="355"/>
    </location>
</feature>
<sequence>MNPPSPAIVAHNAARSLPRWIMLLLCTIYILAGFVGREPWRDVDMTAFGYMQAMAQGESSWLQPQLDGLVPSAPGLLQYWLGAWALQWLPAAMPADLVVRLPFIFLLALTLLCTWRAVFNLARSPGAQPVAFAFGGEASPTDYARALADGGLLALLACLGLAQLSHETSHTLVQLSAVSAIFFAAASMWWQPKLSAVAALLGTLALTLAGAPSMAAVLGTGTTAMALCIQTPKLPQRYSWTAWWLLSIGVAAATASALGLWEYRLINPWVQGKDWQSLARLLMWFSWPAWPLSLWAMWRWRWQLQRPAHNPHVAWPLWLWATALFCTIFTQDGDRALILALPAIAALAAFALPTFKRSLAALIDWLTLFFFSISAITMWVVWISVQTGFPAKPAENVQRLAIGFEPSFALFPFLVALAATAAWLLLVAWRTRRHRAAIWKSLAVPAGGTVLGWVLLMTLWLPMLDYGRSYAPHVNAVVQVMPKHVQCVHTLGFNAALTTAFRFHTPWKLESGLNTATGTTCNWLIATPAAWSAMDSAIAAQWQLVEQVARPTDRRDHLLVLRRAP</sequence>
<proteinExistence type="predicted"/>
<evidence type="ECO:0000313" key="2">
    <source>
        <dbReference type="EMBL" id="MEZ2739886.1"/>
    </source>
</evidence>
<keyword evidence="1" id="KW-1133">Transmembrane helix</keyword>
<keyword evidence="1" id="KW-0812">Transmembrane</keyword>